<dbReference type="CDD" id="cd01310">
    <property type="entry name" value="TatD_DNAse"/>
    <property type="match status" value="1"/>
</dbReference>
<feature type="binding site" evidence="4">
    <location>
        <position position="205"/>
    </location>
    <ligand>
        <name>a divalent metal cation</name>
        <dbReference type="ChEBI" id="CHEBI:60240"/>
        <label>1</label>
    </ligand>
</feature>
<dbReference type="GO" id="GO:0016788">
    <property type="term" value="F:hydrolase activity, acting on ester bonds"/>
    <property type="evidence" value="ECO:0007669"/>
    <property type="project" value="InterPro"/>
</dbReference>
<proteinExistence type="inferred from homology"/>
<evidence type="ECO:0000256" key="1">
    <source>
        <dbReference type="ARBA" id="ARBA00009275"/>
    </source>
</evidence>
<dbReference type="AlphaFoldDB" id="A0A0F3IP68"/>
<feature type="binding site" evidence="4">
    <location>
        <position position="128"/>
    </location>
    <ligand>
        <name>a divalent metal cation</name>
        <dbReference type="ChEBI" id="CHEBI:60240"/>
        <label>2</label>
    </ligand>
</feature>
<keyword evidence="2 4" id="KW-0479">Metal-binding</keyword>
<dbReference type="PROSITE" id="PS01090">
    <property type="entry name" value="TATD_2"/>
    <property type="match status" value="1"/>
</dbReference>
<keyword evidence="3" id="KW-0378">Hydrolase</keyword>
<name>A0A0F3IP68_9PROT</name>
<evidence type="ECO:0000256" key="2">
    <source>
        <dbReference type="ARBA" id="ARBA00022723"/>
    </source>
</evidence>
<dbReference type="InterPro" id="IPR015991">
    <property type="entry name" value="TatD/YcfH-like"/>
</dbReference>
<dbReference type="FunFam" id="3.20.20.140:FF:000005">
    <property type="entry name" value="TatD family hydrolase"/>
    <property type="match status" value="1"/>
</dbReference>
<gene>
    <name evidence="5" type="ORF">VZ95_17240</name>
</gene>
<dbReference type="Gene3D" id="3.20.20.140">
    <property type="entry name" value="Metal-dependent hydrolases"/>
    <property type="match status" value="1"/>
</dbReference>
<dbReference type="OrthoDB" id="9810005at2"/>
<dbReference type="GO" id="GO:0046872">
    <property type="term" value="F:metal ion binding"/>
    <property type="evidence" value="ECO:0007669"/>
    <property type="project" value="UniProtKB-KW"/>
</dbReference>
<feature type="binding site" evidence="4">
    <location>
        <position position="154"/>
    </location>
    <ligand>
        <name>a divalent metal cation</name>
        <dbReference type="ChEBI" id="CHEBI:60240"/>
        <label>2</label>
    </ligand>
</feature>
<dbReference type="PANTHER" id="PTHR46124">
    <property type="entry name" value="D-AMINOACYL-TRNA DEACYLASE"/>
    <property type="match status" value="1"/>
</dbReference>
<dbReference type="Proteomes" id="UP000033774">
    <property type="component" value="Unassembled WGS sequence"/>
</dbReference>
<dbReference type="InterPro" id="IPR018228">
    <property type="entry name" value="DNase_TatD-rel_CS"/>
</dbReference>
<feature type="binding site" evidence="4">
    <location>
        <position position="6"/>
    </location>
    <ligand>
        <name>a divalent metal cation</name>
        <dbReference type="ChEBI" id="CHEBI:60240"/>
        <label>1</label>
    </ligand>
</feature>
<evidence type="ECO:0000313" key="6">
    <source>
        <dbReference type="Proteomes" id="UP000033774"/>
    </source>
</evidence>
<dbReference type="NCBIfam" id="TIGR00010">
    <property type="entry name" value="YchF/TatD family DNA exonuclease"/>
    <property type="match status" value="1"/>
</dbReference>
<comment type="similarity">
    <text evidence="1">Belongs to the metallo-dependent hydrolases superfamily. TatD-type hydrolase family.</text>
</comment>
<evidence type="ECO:0000313" key="5">
    <source>
        <dbReference type="EMBL" id="KJV08526.1"/>
    </source>
</evidence>
<dbReference type="GO" id="GO:0005829">
    <property type="term" value="C:cytosol"/>
    <property type="evidence" value="ECO:0007669"/>
    <property type="project" value="TreeGrafter"/>
</dbReference>
<feature type="binding site" evidence="4">
    <location>
        <position position="92"/>
    </location>
    <ligand>
        <name>a divalent metal cation</name>
        <dbReference type="ChEBI" id="CHEBI:60240"/>
        <label>1</label>
    </ligand>
</feature>
<evidence type="ECO:0000256" key="4">
    <source>
        <dbReference type="PIRSR" id="PIRSR005902-1"/>
    </source>
</evidence>
<dbReference type="PATRIC" id="fig|552518.3.peg.3469"/>
<accession>A0A0F3IP68</accession>
<dbReference type="PANTHER" id="PTHR46124:SF2">
    <property type="entry name" value="D-AMINOACYL-TRNA DEACYLASE"/>
    <property type="match status" value="1"/>
</dbReference>
<dbReference type="PIRSF" id="PIRSF005902">
    <property type="entry name" value="DNase_TatD"/>
    <property type="match status" value="1"/>
</dbReference>
<keyword evidence="6" id="KW-1185">Reference proteome</keyword>
<comment type="caution">
    <text evidence="5">The sequence shown here is derived from an EMBL/GenBank/DDBJ whole genome shotgun (WGS) entry which is preliminary data.</text>
</comment>
<dbReference type="PROSITE" id="PS01137">
    <property type="entry name" value="TATD_1"/>
    <property type="match status" value="1"/>
</dbReference>
<dbReference type="Pfam" id="PF01026">
    <property type="entry name" value="TatD_DNase"/>
    <property type="match status" value="1"/>
</dbReference>
<organism evidence="5 6">
    <name type="scientific">Elstera litoralis</name>
    <dbReference type="NCBI Taxonomy" id="552518"/>
    <lineage>
        <taxon>Bacteria</taxon>
        <taxon>Pseudomonadati</taxon>
        <taxon>Pseudomonadota</taxon>
        <taxon>Alphaproteobacteria</taxon>
        <taxon>Rhodospirillales</taxon>
        <taxon>Rhodospirillaceae</taxon>
        <taxon>Elstera</taxon>
    </lineage>
</organism>
<dbReference type="SUPFAM" id="SSF51556">
    <property type="entry name" value="Metallo-dependent hydrolases"/>
    <property type="match status" value="1"/>
</dbReference>
<protein>
    <submittedName>
        <fullName evidence="5">LuxR family transcriptional regulator</fullName>
    </submittedName>
</protein>
<dbReference type="EMBL" id="LAJY01000547">
    <property type="protein sequence ID" value="KJV08526.1"/>
    <property type="molecule type" value="Genomic_DNA"/>
</dbReference>
<dbReference type="InterPro" id="IPR032466">
    <property type="entry name" value="Metal_Hydrolase"/>
</dbReference>
<dbReference type="InterPro" id="IPR001130">
    <property type="entry name" value="TatD-like"/>
</dbReference>
<evidence type="ECO:0000256" key="3">
    <source>
        <dbReference type="ARBA" id="ARBA00022801"/>
    </source>
</evidence>
<dbReference type="PROSITE" id="PS01091">
    <property type="entry name" value="TATD_3"/>
    <property type="match status" value="1"/>
</dbReference>
<sequence length="267" mass="29014">MLVDSHCHLDFPDFAEDLDGVVSRAGAAGVGLMLTIGTKLHAFPAVRGVAERFPNIYCSVGVHPHEAENDWGYAAETLIAETHHPKVVAIGETGLDYFYDHSPRELQQKSFRAHCDASRRTGLPMVIHTRDADDDTISLLESELAHGPFTGVIHCFTGTRRLAEACLAMGFYISISGIITFKSAADLKQTVAEAVPLEKLLVETDSPYLAPIPHRGKRNEPAFTRKTAECVAGLKGVSIETLADVTTANFFTLFNKVPRAALLEQAA</sequence>
<dbReference type="GO" id="GO:0004536">
    <property type="term" value="F:DNA nuclease activity"/>
    <property type="evidence" value="ECO:0007669"/>
    <property type="project" value="InterPro"/>
</dbReference>
<feature type="binding site" evidence="4">
    <location>
        <position position="8"/>
    </location>
    <ligand>
        <name>a divalent metal cation</name>
        <dbReference type="ChEBI" id="CHEBI:60240"/>
        <label>1</label>
    </ligand>
</feature>
<reference evidence="5 6" key="1">
    <citation type="submission" date="2015-03" db="EMBL/GenBank/DDBJ databases">
        <title>Draft genome sequence of Elstera litoralis.</title>
        <authorList>
            <person name="Rahalkar M.C."/>
            <person name="Dhakephalkar P.K."/>
            <person name="Pore S.D."/>
            <person name="Arora P."/>
            <person name="Kapse N.G."/>
            <person name="Pandit P.S."/>
        </authorList>
    </citation>
    <scope>NUCLEOTIDE SEQUENCE [LARGE SCALE GENOMIC DNA]</scope>
    <source>
        <strain evidence="5 6">Dia-1</strain>
    </source>
</reference>